<sequence length="134" mass="14540">MDKIRPYLLAGLCGLLLGAGIVGGCWIYRAGNDAATNRAVISAYQSAMADWQRRATELAATLDDVRRDARQSVELAGRINAVVTGYFSDIAKARTENELAVEQLRLAIDIYNVLRGFYDKGFNATPKTGATAKP</sequence>
<dbReference type="PROSITE" id="PS51257">
    <property type="entry name" value="PROKAR_LIPOPROTEIN"/>
    <property type="match status" value="1"/>
</dbReference>
<dbReference type="AlphaFoldDB" id="A0A3P3XL30"/>
<proteinExistence type="predicted"/>
<gene>
    <name evidence="1" type="ORF">SPIROBIBN47_400032</name>
</gene>
<accession>A0A3P3XL30</accession>
<name>A0A3P3XL30_9SPIR</name>
<protein>
    <submittedName>
        <fullName evidence="1">Uncharacterized protein</fullName>
    </submittedName>
</protein>
<evidence type="ECO:0000313" key="1">
    <source>
        <dbReference type="EMBL" id="SLM15252.1"/>
    </source>
</evidence>
<dbReference type="EMBL" id="FWDM01000035">
    <property type="protein sequence ID" value="SLM15252.1"/>
    <property type="molecule type" value="Genomic_DNA"/>
</dbReference>
<organism evidence="1">
    <name type="scientific">uncultured spirochete</name>
    <dbReference type="NCBI Taxonomy" id="156406"/>
    <lineage>
        <taxon>Bacteria</taxon>
        <taxon>Pseudomonadati</taxon>
        <taxon>Spirochaetota</taxon>
        <taxon>Spirochaetia</taxon>
        <taxon>Spirochaetales</taxon>
        <taxon>environmental samples</taxon>
    </lineage>
</organism>
<reference evidence="1" key="1">
    <citation type="submission" date="2017-02" db="EMBL/GenBank/DDBJ databases">
        <authorList>
            <person name="Regsiter A."/>
            <person name="William W."/>
        </authorList>
    </citation>
    <scope>NUCLEOTIDE SEQUENCE</scope>
    <source>
        <strain evidence="1">Bib</strain>
    </source>
</reference>